<sequence>MAVSPPLWPCRYLHAGLMLTLAAERPRRCRPAGCGGDRGTCRGRANTAPGDGWRAVARWRRGCAVDAMVDRQGDTRRPARRSGAQTRRRSRGDHVSLPPCGCPACAALFSTRKIFHLLTRLSSDVAAAFSMRGARSQGPRCPRLVLPTRMRANAADMWAAYLKRGMRRRPAGGTMGPMRTSVCATGGARSCIRRKRAPRF</sequence>
<dbReference type="EMBL" id="AAPJ01000002">
    <property type="protein sequence ID" value="EAS50840.1"/>
    <property type="molecule type" value="Genomic_DNA"/>
</dbReference>
<comment type="caution">
    <text evidence="2">The sequence shown here is derived from an EMBL/GenBank/DDBJ whole genome shotgun (WGS) entry which is preliminary data.</text>
</comment>
<dbReference type="BioCyc" id="AURANTIMONAS:SI859A1_00966-MONOMER"/>
<keyword evidence="3" id="KW-1185">Reference proteome</keyword>
<reference evidence="2 3" key="1">
    <citation type="journal article" date="2008" name="Appl. Environ. Microbiol.">
        <title>Genomic insights into Mn(II) oxidation by the marine alphaproteobacterium Aurantimonas sp. strain SI85-9A1.</title>
        <authorList>
            <person name="Dick G.J."/>
            <person name="Podell S."/>
            <person name="Johnson H.A."/>
            <person name="Rivera-Espinoza Y."/>
            <person name="Bernier-Latmani R."/>
            <person name="McCarthy J.K."/>
            <person name="Torpey J.W."/>
            <person name="Clement B.G."/>
            <person name="Gaasterland T."/>
            <person name="Tebo B.M."/>
        </authorList>
    </citation>
    <scope>NUCLEOTIDE SEQUENCE [LARGE SCALE GENOMIC DNA]</scope>
    <source>
        <strain evidence="2 3">SI85-9A1</strain>
    </source>
</reference>
<proteinExistence type="predicted"/>
<feature type="region of interest" description="Disordered" evidence="1">
    <location>
        <begin position="70"/>
        <end position="95"/>
    </location>
</feature>
<evidence type="ECO:0000313" key="3">
    <source>
        <dbReference type="Proteomes" id="UP000000321"/>
    </source>
</evidence>
<dbReference type="HOGENOM" id="CLU_1364926_0_0_5"/>
<protein>
    <submittedName>
        <fullName evidence="2">Uncharacterized protein</fullName>
    </submittedName>
</protein>
<dbReference type="Proteomes" id="UP000000321">
    <property type="component" value="Unassembled WGS sequence"/>
</dbReference>
<gene>
    <name evidence="2" type="ORF">SI859A1_00966</name>
</gene>
<organism evidence="2 3">
    <name type="scientific">Aurantimonas manganoxydans (strain ATCC BAA-1229 / DSM 21871 / SI85-9A1)</name>
    <dbReference type="NCBI Taxonomy" id="287752"/>
    <lineage>
        <taxon>Bacteria</taxon>
        <taxon>Pseudomonadati</taxon>
        <taxon>Pseudomonadota</taxon>
        <taxon>Alphaproteobacteria</taxon>
        <taxon>Hyphomicrobiales</taxon>
        <taxon>Aurantimonadaceae</taxon>
        <taxon>Aurantimonas</taxon>
    </lineage>
</organism>
<evidence type="ECO:0000313" key="2">
    <source>
        <dbReference type="EMBL" id="EAS50840.1"/>
    </source>
</evidence>
<accession>Q1YJN2</accession>
<name>Q1YJN2_AURMS</name>
<evidence type="ECO:0000256" key="1">
    <source>
        <dbReference type="SAM" id="MobiDB-lite"/>
    </source>
</evidence>
<dbReference type="AlphaFoldDB" id="Q1YJN2"/>